<dbReference type="EMBL" id="JAWDGP010002673">
    <property type="protein sequence ID" value="KAK3781026.1"/>
    <property type="molecule type" value="Genomic_DNA"/>
</dbReference>
<comment type="caution">
    <text evidence="1">The sequence shown here is derived from an EMBL/GenBank/DDBJ whole genome shotgun (WGS) entry which is preliminary data.</text>
</comment>
<protein>
    <submittedName>
        <fullName evidence="1">Uncharacterized protein</fullName>
    </submittedName>
</protein>
<keyword evidence="2" id="KW-1185">Reference proteome</keyword>
<dbReference type="AlphaFoldDB" id="A0AAE1A5H3"/>
<sequence length="97" mass="11593">MEIYDTFEATFCDAPVKWNGEVEEYRNRSMIHRFEWPIDTCTLSDTANSETRQHGILNVLEQRAFERRFPENVFLKDRLCEEILKEDINSNFKTILS</sequence>
<proteinExistence type="predicted"/>
<reference evidence="1" key="1">
    <citation type="journal article" date="2023" name="G3 (Bethesda)">
        <title>A reference genome for the long-term kleptoplast-retaining sea slug Elysia crispata morphotype clarki.</title>
        <authorList>
            <person name="Eastman K.E."/>
            <person name="Pendleton A.L."/>
            <person name="Shaikh M.A."/>
            <person name="Suttiyut T."/>
            <person name="Ogas R."/>
            <person name="Tomko P."/>
            <person name="Gavelis G."/>
            <person name="Widhalm J.R."/>
            <person name="Wisecaver J.H."/>
        </authorList>
    </citation>
    <scope>NUCLEOTIDE SEQUENCE</scope>
    <source>
        <strain evidence="1">ECLA1</strain>
    </source>
</reference>
<accession>A0AAE1A5H3</accession>
<organism evidence="1 2">
    <name type="scientific">Elysia crispata</name>
    <name type="common">lettuce slug</name>
    <dbReference type="NCBI Taxonomy" id="231223"/>
    <lineage>
        <taxon>Eukaryota</taxon>
        <taxon>Metazoa</taxon>
        <taxon>Spiralia</taxon>
        <taxon>Lophotrochozoa</taxon>
        <taxon>Mollusca</taxon>
        <taxon>Gastropoda</taxon>
        <taxon>Heterobranchia</taxon>
        <taxon>Euthyneura</taxon>
        <taxon>Panpulmonata</taxon>
        <taxon>Sacoglossa</taxon>
        <taxon>Placobranchoidea</taxon>
        <taxon>Plakobranchidae</taxon>
        <taxon>Elysia</taxon>
    </lineage>
</organism>
<dbReference type="Proteomes" id="UP001283361">
    <property type="component" value="Unassembled WGS sequence"/>
</dbReference>
<gene>
    <name evidence="1" type="ORF">RRG08_046330</name>
</gene>
<evidence type="ECO:0000313" key="1">
    <source>
        <dbReference type="EMBL" id="KAK3781026.1"/>
    </source>
</evidence>
<evidence type="ECO:0000313" key="2">
    <source>
        <dbReference type="Proteomes" id="UP001283361"/>
    </source>
</evidence>
<name>A0AAE1A5H3_9GAST</name>